<dbReference type="GO" id="GO:0016567">
    <property type="term" value="P:protein ubiquitination"/>
    <property type="evidence" value="ECO:0007669"/>
    <property type="project" value="UniProtKB-UniPathway"/>
</dbReference>
<keyword evidence="7" id="KW-1185">Reference proteome</keyword>
<dbReference type="PROSITE" id="PS50181">
    <property type="entry name" value="FBOX"/>
    <property type="match status" value="1"/>
</dbReference>
<dbReference type="Proteomes" id="UP000001593">
    <property type="component" value="Unassembled WGS sequence"/>
</dbReference>
<reference evidence="6 7" key="1">
    <citation type="journal article" date="2007" name="Science">
        <title>Sea anemone genome reveals ancestral eumetazoan gene repertoire and genomic organization.</title>
        <authorList>
            <person name="Putnam N.H."/>
            <person name="Srivastava M."/>
            <person name="Hellsten U."/>
            <person name="Dirks B."/>
            <person name="Chapman J."/>
            <person name="Salamov A."/>
            <person name="Terry A."/>
            <person name="Shapiro H."/>
            <person name="Lindquist E."/>
            <person name="Kapitonov V.V."/>
            <person name="Jurka J."/>
            <person name="Genikhovich G."/>
            <person name="Grigoriev I.V."/>
            <person name="Lucas S.M."/>
            <person name="Steele R.E."/>
            <person name="Finnerty J.R."/>
            <person name="Technau U."/>
            <person name="Martindale M.Q."/>
            <person name="Rokhsar D.S."/>
        </authorList>
    </citation>
    <scope>NUCLEOTIDE SEQUENCE [LARGE SCALE GENOMIC DNA]</scope>
    <source>
        <strain evidence="7">CH2 X CH6</strain>
    </source>
</reference>
<dbReference type="SUPFAM" id="SSF81383">
    <property type="entry name" value="F-box domain"/>
    <property type="match status" value="1"/>
</dbReference>
<evidence type="ECO:0000256" key="2">
    <source>
        <dbReference type="ARBA" id="ARBA00010611"/>
    </source>
</evidence>
<evidence type="ECO:0000313" key="6">
    <source>
        <dbReference type="EMBL" id="EDO45952.1"/>
    </source>
</evidence>
<dbReference type="PANTHER" id="PTHR10706:SF130">
    <property type="entry name" value="F-BOX ONLY PROTEIN 31"/>
    <property type="match status" value="1"/>
</dbReference>
<evidence type="ECO:0000256" key="4">
    <source>
        <dbReference type="SAM" id="MobiDB-lite"/>
    </source>
</evidence>
<gene>
    <name evidence="6" type="ORF">NEMVEDRAFT_v1g240172</name>
</gene>
<dbReference type="PhylomeDB" id="A7RRH5"/>
<evidence type="ECO:0000259" key="5">
    <source>
        <dbReference type="PROSITE" id="PS50181"/>
    </source>
</evidence>
<dbReference type="InterPro" id="IPR036047">
    <property type="entry name" value="F-box-like_dom_sf"/>
</dbReference>
<dbReference type="OMA" id="CCKPEKH"/>
<dbReference type="Pfam" id="PF12014">
    <property type="entry name" value="Cyclin_D1_bind"/>
    <property type="match status" value="1"/>
</dbReference>
<dbReference type="PANTHER" id="PTHR10706">
    <property type="entry name" value="F-BOX FAMILY PROTEIN"/>
    <property type="match status" value="1"/>
</dbReference>
<dbReference type="OrthoDB" id="722566at2759"/>
<dbReference type="HOGENOM" id="CLU_035961_1_0_1"/>
<dbReference type="Pfam" id="PF12937">
    <property type="entry name" value="F-box-like"/>
    <property type="match status" value="1"/>
</dbReference>
<feature type="compositionally biased region" description="Basic and acidic residues" evidence="4">
    <location>
        <begin position="303"/>
        <end position="320"/>
    </location>
</feature>
<dbReference type="InParanoid" id="A7RRH5"/>
<comment type="similarity">
    <text evidence="2">Belongs to the FBXO31 family.</text>
</comment>
<dbReference type="AlphaFoldDB" id="A7RRH5"/>
<dbReference type="InterPro" id="IPR045048">
    <property type="entry name" value="FBXO31/39"/>
</dbReference>
<dbReference type="SMART" id="SM00256">
    <property type="entry name" value="FBOX"/>
    <property type="match status" value="1"/>
</dbReference>
<dbReference type="UniPathway" id="UPA00143"/>
<organism evidence="6 7">
    <name type="scientific">Nematostella vectensis</name>
    <name type="common">Starlet sea anemone</name>
    <dbReference type="NCBI Taxonomy" id="45351"/>
    <lineage>
        <taxon>Eukaryota</taxon>
        <taxon>Metazoa</taxon>
        <taxon>Cnidaria</taxon>
        <taxon>Anthozoa</taxon>
        <taxon>Hexacorallia</taxon>
        <taxon>Actiniaria</taxon>
        <taxon>Edwardsiidae</taxon>
        <taxon>Nematostella</taxon>
    </lineage>
</organism>
<comment type="pathway">
    <text evidence="1">Protein modification; protein ubiquitination.</text>
</comment>
<dbReference type="eggNOG" id="ENOG502QR2A">
    <property type="taxonomic scope" value="Eukaryota"/>
</dbReference>
<evidence type="ECO:0000256" key="3">
    <source>
        <dbReference type="ARBA" id="ARBA00022786"/>
    </source>
</evidence>
<dbReference type="STRING" id="45351.A7RRH5"/>
<dbReference type="InterPro" id="IPR001810">
    <property type="entry name" value="F-box_dom"/>
</dbReference>
<feature type="domain" description="F-box" evidence="5">
    <location>
        <begin position="1"/>
        <end position="47"/>
    </location>
</feature>
<name>A7RRH5_NEMVE</name>
<protein>
    <recommendedName>
        <fullName evidence="5">F-box domain-containing protein</fullName>
    </recommendedName>
</protein>
<dbReference type="EMBL" id="DS469531">
    <property type="protein sequence ID" value="EDO45952.1"/>
    <property type="molecule type" value="Genomic_DNA"/>
</dbReference>
<dbReference type="Gene3D" id="1.20.1280.50">
    <property type="match status" value="1"/>
</dbReference>
<evidence type="ECO:0000256" key="1">
    <source>
        <dbReference type="ARBA" id="ARBA00004906"/>
    </source>
</evidence>
<feature type="region of interest" description="Disordered" evidence="4">
    <location>
        <begin position="296"/>
        <end position="327"/>
    </location>
</feature>
<dbReference type="KEGG" id="nve:5518037"/>
<sequence>MDDVLSVPIELLVFVFKFLSARDLVAASTTCRRFREAALVDVIWQEICKRGFDICSYDGWGVSCFRELYSLVIHKYGGILGLWKANIPRYGGLVHITAESGRMLATLYRAPYSPKVTHPLRPRELFSLSLHGGSLRTHCLTGWNEEADKEHLASVHIKSTKKGRATSIEFRCHASENHNVRSEMFGTANYLQKWLKDEYDNENILIQRPDMVQLALLKYTELHSLYSDPILFYRLNLPTGQLNTSVVVKPGVYKGTYSAHGLELVLLEVTENRVTATKITGDPNIPAGQVTFDVSLRDPSFPEDPRDPSDEKELAEEQRPRPLSGRMPFNLPRSFTSDFSGFPSSCISRYQGAGQVAYHNYSSPRLTPGELIVFSDDLVGFLWHELLAFSVFSRCTEDFLQR</sequence>
<evidence type="ECO:0000313" key="7">
    <source>
        <dbReference type="Proteomes" id="UP000001593"/>
    </source>
</evidence>
<proteinExistence type="inferred from homology"/>
<accession>A7RRH5</accession>
<keyword evidence="3" id="KW-0833">Ubl conjugation pathway</keyword>